<dbReference type="EMBL" id="CAJZBQ010000044">
    <property type="protein sequence ID" value="CAG9327903.1"/>
    <property type="molecule type" value="Genomic_DNA"/>
</dbReference>
<evidence type="ECO:0000259" key="4">
    <source>
        <dbReference type="Pfam" id="PF00248"/>
    </source>
</evidence>
<protein>
    <recommendedName>
        <fullName evidence="4">NADP-dependent oxidoreductase domain-containing protein</fullName>
    </recommendedName>
</protein>
<dbReference type="InterPro" id="IPR005399">
    <property type="entry name" value="K_chnl_volt-dep_bsu_KCNAB-rel"/>
</dbReference>
<sequence length="376" mass="43111">MIFRRRNFWHKYPSHWFLKQIDKMIIIFIAMSLETMEYRKLGTSGLKVSALSYGYLTTTFENDHELHKNLLDRCVRAGINFIDTSEFYGNGNSETILGENLKEIDHDRDDLIISTKLHPTALGSIQGLTRKRIVLGLNNSLQRLQLDYVDVLSLHRFDYEVPLKEQIAAINQLIETEKVFYWGSSMFTPQQLAQCYAICEKYGYLYPIVEQCEYSMLQRQMVEVDYTPLFDEFKLGTAVWGPLAGGLLSGKYNDGNIPSDSRFGKYQHPILDTQWKKLVGWRKNNGSELFLELKKISEDLGCTQSQLALAWVLRNPDVSTALFGAKTLAQIEDNLGALSVIKNLNKSTLDRIEEVLDNKPATAINYRTFTPSPPRI</sequence>
<dbReference type="GO" id="GO:0016491">
    <property type="term" value="F:oxidoreductase activity"/>
    <property type="evidence" value="ECO:0007669"/>
    <property type="project" value="UniProtKB-KW"/>
</dbReference>
<evidence type="ECO:0000256" key="1">
    <source>
        <dbReference type="ARBA" id="ARBA00006515"/>
    </source>
</evidence>
<name>A0AAU9JU06_9CILI</name>
<dbReference type="InterPro" id="IPR023210">
    <property type="entry name" value="NADP_OxRdtase_dom"/>
</dbReference>
<dbReference type="PANTHER" id="PTHR43150:SF2">
    <property type="entry name" value="HYPERKINETIC, ISOFORM M"/>
    <property type="match status" value="1"/>
</dbReference>
<dbReference type="Pfam" id="PF00248">
    <property type="entry name" value="Aldo_ket_red"/>
    <property type="match status" value="1"/>
</dbReference>
<keyword evidence="6" id="KW-1185">Reference proteome</keyword>
<accession>A0AAU9JU06</accession>
<dbReference type="InterPro" id="IPR036812">
    <property type="entry name" value="NAD(P)_OxRdtase_dom_sf"/>
</dbReference>
<dbReference type="PANTHER" id="PTHR43150">
    <property type="entry name" value="HYPERKINETIC, ISOFORM M"/>
    <property type="match status" value="1"/>
</dbReference>
<keyword evidence="3" id="KW-0560">Oxidoreductase</keyword>
<proteinExistence type="inferred from homology"/>
<evidence type="ECO:0000256" key="3">
    <source>
        <dbReference type="ARBA" id="ARBA00023002"/>
    </source>
</evidence>
<dbReference type="AlphaFoldDB" id="A0AAU9JU06"/>
<organism evidence="5 6">
    <name type="scientific">Blepharisma stoltei</name>
    <dbReference type="NCBI Taxonomy" id="1481888"/>
    <lineage>
        <taxon>Eukaryota</taxon>
        <taxon>Sar</taxon>
        <taxon>Alveolata</taxon>
        <taxon>Ciliophora</taxon>
        <taxon>Postciliodesmatophora</taxon>
        <taxon>Heterotrichea</taxon>
        <taxon>Heterotrichida</taxon>
        <taxon>Blepharismidae</taxon>
        <taxon>Blepharisma</taxon>
    </lineage>
</organism>
<comment type="similarity">
    <text evidence="1">Belongs to the shaker potassium channel beta subunit family.</text>
</comment>
<gene>
    <name evidence="5" type="ORF">BSTOLATCC_MIC44523</name>
</gene>
<comment type="caution">
    <text evidence="5">The sequence shown here is derived from an EMBL/GenBank/DDBJ whole genome shotgun (WGS) entry which is preliminary data.</text>
</comment>
<evidence type="ECO:0000256" key="2">
    <source>
        <dbReference type="ARBA" id="ARBA00022857"/>
    </source>
</evidence>
<dbReference type="Gene3D" id="3.20.20.100">
    <property type="entry name" value="NADP-dependent oxidoreductase domain"/>
    <property type="match status" value="1"/>
</dbReference>
<dbReference type="Proteomes" id="UP001162131">
    <property type="component" value="Unassembled WGS sequence"/>
</dbReference>
<dbReference type="PRINTS" id="PR01577">
    <property type="entry name" value="KCNABCHANNEL"/>
</dbReference>
<dbReference type="SUPFAM" id="SSF51430">
    <property type="entry name" value="NAD(P)-linked oxidoreductase"/>
    <property type="match status" value="1"/>
</dbReference>
<evidence type="ECO:0000313" key="5">
    <source>
        <dbReference type="EMBL" id="CAG9327903.1"/>
    </source>
</evidence>
<reference evidence="5" key="1">
    <citation type="submission" date="2021-09" db="EMBL/GenBank/DDBJ databases">
        <authorList>
            <consortium name="AG Swart"/>
            <person name="Singh M."/>
            <person name="Singh A."/>
            <person name="Seah K."/>
            <person name="Emmerich C."/>
        </authorList>
    </citation>
    <scope>NUCLEOTIDE SEQUENCE</scope>
    <source>
        <strain evidence="5">ATCC30299</strain>
    </source>
</reference>
<evidence type="ECO:0000313" key="6">
    <source>
        <dbReference type="Proteomes" id="UP001162131"/>
    </source>
</evidence>
<keyword evidence="2" id="KW-0521">NADP</keyword>
<feature type="domain" description="NADP-dependent oxidoreductase" evidence="4">
    <location>
        <begin position="61"/>
        <end position="356"/>
    </location>
</feature>